<keyword evidence="4" id="KW-0762">Sugar transport</keyword>
<dbReference type="EMBL" id="BARS01007655">
    <property type="protein sequence ID" value="GAF68022.1"/>
    <property type="molecule type" value="Genomic_DNA"/>
</dbReference>
<dbReference type="InterPro" id="IPR036662">
    <property type="entry name" value="PTS_EIIA_man-typ_sf"/>
</dbReference>
<organism evidence="9">
    <name type="scientific">marine sediment metagenome</name>
    <dbReference type="NCBI Taxonomy" id="412755"/>
    <lineage>
        <taxon>unclassified sequences</taxon>
        <taxon>metagenomes</taxon>
        <taxon>ecological metagenomes</taxon>
    </lineage>
</organism>
<comment type="caution">
    <text evidence="9">The sequence shown here is derived from an EMBL/GenBank/DDBJ whole genome shotgun (WGS) entry which is preliminary data.</text>
</comment>
<reference evidence="9" key="1">
    <citation type="journal article" date="2014" name="Front. Microbiol.">
        <title>High frequency of phylogenetically diverse reductive dehalogenase-homologous genes in deep subseafloor sedimentary metagenomes.</title>
        <authorList>
            <person name="Kawai M."/>
            <person name="Futagami T."/>
            <person name="Toyoda A."/>
            <person name="Takaki Y."/>
            <person name="Nishi S."/>
            <person name="Hori S."/>
            <person name="Arai W."/>
            <person name="Tsubouchi T."/>
            <person name="Morono Y."/>
            <person name="Uchiyama I."/>
            <person name="Ito T."/>
            <person name="Fujiyama A."/>
            <person name="Inagaki F."/>
            <person name="Takami H."/>
        </authorList>
    </citation>
    <scope>NUCLEOTIDE SEQUENCE</scope>
    <source>
        <strain evidence="9">Expedition CK06-06</strain>
    </source>
</reference>
<dbReference type="GO" id="GO:0016020">
    <property type="term" value="C:membrane"/>
    <property type="evidence" value="ECO:0007669"/>
    <property type="project" value="InterPro"/>
</dbReference>
<protein>
    <recommendedName>
        <fullName evidence="8">PTS EIIA type-4 domain-containing protein</fullName>
    </recommendedName>
</protein>
<dbReference type="AlphaFoldDB" id="X0RWC0"/>
<evidence type="ECO:0000256" key="4">
    <source>
        <dbReference type="ARBA" id="ARBA00022597"/>
    </source>
</evidence>
<evidence type="ECO:0000259" key="8">
    <source>
        <dbReference type="PROSITE" id="PS51096"/>
    </source>
</evidence>
<evidence type="ECO:0000313" key="9">
    <source>
        <dbReference type="EMBL" id="GAF68022.1"/>
    </source>
</evidence>
<dbReference type="Pfam" id="PF03610">
    <property type="entry name" value="EIIA-man"/>
    <property type="match status" value="1"/>
</dbReference>
<evidence type="ECO:0000256" key="2">
    <source>
        <dbReference type="ARBA" id="ARBA00022448"/>
    </source>
</evidence>
<proteinExistence type="predicted"/>
<comment type="subcellular location">
    <subcellularLocation>
        <location evidence="1">Cytoplasm</location>
    </subcellularLocation>
</comment>
<dbReference type="PROSITE" id="PS51096">
    <property type="entry name" value="PTS_EIIA_TYPE_4"/>
    <property type="match status" value="1"/>
</dbReference>
<evidence type="ECO:0000256" key="7">
    <source>
        <dbReference type="ARBA" id="ARBA00022777"/>
    </source>
</evidence>
<accession>X0RWC0</accession>
<dbReference type="InterPro" id="IPR004701">
    <property type="entry name" value="PTS_EIIA_man-typ"/>
</dbReference>
<sequence length="140" mass="15433">MVGIVIVGHCNLAEELYRVVKMIVGEVENICPVYVDLNEPPEDSIKKVAKAIQKVDKGDGALVLTDMFGGTPSNLSLSFLEEGKVEVLTGVNLPMLIRLITLRDNGGKLLELAKDLKSYGRKNICIASEILKKQRMHDKK</sequence>
<keyword evidence="5" id="KW-0808">Transferase</keyword>
<keyword evidence="6" id="KW-0598">Phosphotransferase system</keyword>
<dbReference type="InterPro" id="IPR051471">
    <property type="entry name" value="Bacterial_PTS_sugar_comp"/>
</dbReference>
<dbReference type="GO" id="GO:0009401">
    <property type="term" value="P:phosphoenolpyruvate-dependent sugar phosphotransferase system"/>
    <property type="evidence" value="ECO:0007669"/>
    <property type="project" value="UniProtKB-KW"/>
</dbReference>
<dbReference type="Gene3D" id="3.40.50.510">
    <property type="entry name" value="Phosphotransferase system, mannose-type IIA component"/>
    <property type="match status" value="1"/>
</dbReference>
<keyword evidence="7" id="KW-0418">Kinase</keyword>
<dbReference type="GO" id="GO:0005737">
    <property type="term" value="C:cytoplasm"/>
    <property type="evidence" value="ECO:0007669"/>
    <property type="project" value="UniProtKB-SubCell"/>
</dbReference>
<evidence type="ECO:0000256" key="5">
    <source>
        <dbReference type="ARBA" id="ARBA00022679"/>
    </source>
</evidence>
<evidence type="ECO:0000256" key="1">
    <source>
        <dbReference type="ARBA" id="ARBA00004496"/>
    </source>
</evidence>
<evidence type="ECO:0000256" key="3">
    <source>
        <dbReference type="ARBA" id="ARBA00022490"/>
    </source>
</evidence>
<feature type="domain" description="PTS EIIA type-4" evidence="8">
    <location>
        <begin position="1"/>
        <end position="124"/>
    </location>
</feature>
<dbReference type="PANTHER" id="PTHR33799">
    <property type="entry name" value="PTS PERMEASE-RELATED-RELATED"/>
    <property type="match status" value="1"/>
</dbReference>
<keyword evidence="3" id="KW-0963">Cytoplasm</keyword>
<dbReference type="GO" id="GO:0016301">
    <property type="term" value="F:kinase activity"/>
    <property type="evidence" value="ECO:0007669"/>
    <property type="project" value="UniProtKB-KW"/>
</dbReference>
<dbReference type="CDD" id="cd00006">
    <property type="entry name" value="PTS_IIA_man"/>
    <property type="match status" value="1"/>
</dbReference>
<name>X0RWC0_9ZZZZ</name>
<gene>
    <name evidence="9" type="ORF">S01H1_14698</name>
</gene>
<keyword evidence="2" id="KW-0813">Transport</keyword>
<dbReference type="SUPFAM" id="SSF53062">
    <property type="entry name" value="PTS system fructose IIA component-like"/>
    <property type="match status" value="1"/>
</dbReference>
<dbReference type="InterPro" id="IPR033887">
    <property type="entry name" value="PTS_IIA_man"/>
</dbReference>
<dbReference type="PANTHER" id="PTHR33799:SF1">
    <property type="entry name" value="PTS SYSTEM MANNOSE-SPECIFIC EIIAB COMPONENT-RELATED"/>
    <property type="match status" value="1"/>
</dbReference>
<evidence type="ECO:0000256" key="6">
    <source>
        <dbReference type="ARBA" id="ARBA00022683"/>
    </source>
</evidence>